<sequence>MRKDYNKLVRDKVPDLIEAAGKKFLTLRLSEDKYKRALKQKLLEETREVQGAESIAELTEELADVAEVMDTLIVVLGISWQEVREAQKQKRLERGGFEERLKLMWVEEKD</sequence>
<keyword evidence="1" id="KW-0378">Hydrolase</keyword>
<keyword evidence="2" id="KW-1185">Reference proteome</keyword>
<protein>
    <submittedName>
        <fullName evidence="1">Nucleotide pyrophosphohydrolase</fullName>
    </submittedName>
</protein>
<proteinExistence type="predicted"/>
<dbReference type="CDD" id="cd11532">
    <property type="entry name" value="NTP-PPase_COG4997"/>
    <property type="match status" value="1"/>
</dbReference>
<dbReference type="AlphaFoldDB" id="A0A6M0RWH5"/>
<dbReference type="InterPro" id="IPR038735">
    <property type="entry name" value="MSMEG_1276-like_NTP-PPase_dom"/>
</dbReference>
<evidence type="ECO:0000313" key="2">
    <source>
        <dbReference type="Proteomes" id="UP000481033"/>
    </source>
</evidence>
<reference evidence="1 2" key="1">
    <citation type="journal article" date="2020" name="Microb. Ecol.">
        <title>Ecogenomics of the Marine Benthic Filamentous Cyanobacterium Adonisia.</title>
        <authorList>
            <person name="Walter J.M."/>
            <person name="Coutinho F.H."/>
            <person name="Leomil L."/>
            <person name="Hargreaves P.I."/>
            <person name="Campeao M.E."/>
            <person name="Vieira V.V."/>
            <person name="Silva B.S."/>
            <person name="Fistarol G.O."/>
            <person name="Salomon P.S."/>
            <person name="Sawabe T."/>
            <person name="Mino S."/>
            <person name="Hosokawa M."/>
            <person name="Miyashita H."/>
            <person name="Maruyama F."/>
            <person name="van Verk M.C."/>
            <person name="Dutilh B.E."/>
            <person name="Thompson C.C."/>
            <person name="Thompson F.L."/>
        </authorList>
    </citation>
    <scope>NUCLEOTIDE SEQUENCE [LARGE SCALE GENOMIC DNA]</scope>
    <source>
        <strain evidence="1 2">CCMR0081</strain>
    </source>
</reference>
<evidence type="ECO:0000313" key="1">
    <source>
        <dbReference type="EMBL" id="NEZ60230.1"/>
    </source>
</evidence>
<gene>
    <name evidence="1" type="ORF">DXZ20_32215</name>
</gene>
<dbReference type="GO" id="GO:0016787">
    <property type="term" value="F:hydrolase activity"/>
    <property type="evidence" value="ECO:0007669"/>
    <property type="project" value="UniProtKB-KW"/>
</dbReference>
<comment type="caution">
    <text evidence="1">The sequence shown here is derived from an EMBL/GenBank/DDBJ whole genome shotgun (WGS) entry which is preliminary data.</text>
</comment>
<dbReference type="Proteomes" id="UP000481033">
    <property type="component" value="Unassembled WGS sequence"/>
</dbReference>
<dbReference type="InterPro" id="IPR021130">
    <property type="entry name" value="PRib-ATP_PPHydrolase-like"/>
</dbReference>
<organism evidence="1 2">
    <name type="scientific">Adonisia turfae CCMR0081</name>
    <dbReference type="NCBI Taxonomy" id="2292702"/>
    <lineage>
        <taxon>Bacteria</taxon>
        <taxon>Bacillati</taxon>
        <taxon>Cyanobacteriota</taxon>
        <taxon>Adonisia</taxon>
        <taxon>Adonisia turfae</taxon>
    </lineage>
</organism>
<accession>A0A6M0RWH5</accession>
<dbReference type="Pfam" id="PF01503">
    <property type="entry name" value="PRA-PH"/>
    <property type="match status" value="1"/>
</dbReference>
<name>A0A6M0RWH5_9CYAN</name>
<dbReference type="EMBL" id="QXHD01000004">
    <property type="protein sequence ID" value="NEZ60230.1"/>
    <property type="molecule type" value="Genomic_DNA"/>
</dbReference>
<dbReference type="RefSeq" id="WP_163671036.1">
    <property type="nucleotide sequence ID" value="NZ_QXHD01000004.1"/>
</dbReference>
<dbReference type="SUPFAM" id="SSF101386">
    <property type="entry name" value="all-alpha NTP pyrophosphatases"/>
    <property type="match status" value="1"/>
</dbReference>